<feature type="transmembrane region" description="Helical" evidence="1">
    <location>
        <begin position="67"/>
        <end position="89"/>
    </location>
</feature>
<reference evidence="2 3" key="1">
    <citation type="submission" date="2021-03" db="EMBL/GenBank/DDBJ databases">
        <title>Complete genome of Streptomyces formicae strain 1H-GS9 (DSM 100524).</title>
        <authorList>
            <person name="Atanasov K.E."/>
            <person name="Altabella T."/>
            <person name="Ferrer A."/>
        </authorList>
    </citation>
    <scope>NUCLEOTIDE SEQUENCE [LARGE SCALE GENOMIC DNA]</scope>
    <source>
        <strain evidence="2 3">1H-GS9</strain>
    </source>
</reference>
<evidence type="ECO:0008006" key="4">
    <source>
        <dbReference type="Google" id="ProtNLM"/>
    </source>
</evidence>
<keyword evidence="1" id="KW-0472">Membrane</keyword>
<keyword evidence="3" id="KW-1185">Reference proteome</keyword>
<accession>A0ABY3WMU0</accession>
<protein>
    <recommendedName>
        <fullName evidence="4">Integral membrane protein</fullName>
    </recommendedName>
</protein>
<dbReference type="RefSeq" id="WP_242330410.1">
    <property type="nucleotide sequence ID" value="NZ_CP071872.1"/>
</dbReference>
<organism evidence="2 3">
    <name type="scientific">Streptomyces formicae</name>
    <dbReference type="NCBI Taxonomy" id="1616117"/>
    <lineage>
        <taxon>Bacteria</taxon>
        <taxon>Bacillati</taxon>
        <taxon>Actinomycetota</taxon>
        <taxon>Actinomycetes</taxon>
        <taxon>Kitasatosporales</taxon>
        <taxon>Streptomycetaceae</taxon>
        <taxon>Streptomyces</taxon>
    </lineage>
</organism>
<evidence type="ECO:0000313" key="3">
    <source>
        <dbReference type="Proteomes" id="UP000828924"/>
    </source>
</evidence>
<gene>
    <name evidence="2" type="ORF">J4032_09970</name>
</gene>
<dbReference type="Proteomes" id="UP000828924">
    <property type="component" value="Chromosome"/>
</dbReference>
<keyword evidence="1" id="KW-1133">Transmembrane helix</keyword>
<sequence length="134" mass="13811">MTGDRTSAEGDGVLVGRCYTKARRLPLVVGELNGFRLWGGPYSVMQLVTFVVVLAVMLVLHRLWAHYGLLNAVLLLGVPYGACFAVRYLPSEGRGPLMALGGAAGVLVGPGQQGPGGDGAAVALARGGTGVEHP</sequence>
<proteinExistence type="predicted"/>
<evidence type="ECO:0000313" key="2">
    <source>
        <dbReference type="EMBL" id="UNM11826.1"/>
    </source>
</evidence>
<evidence type="ECO:0000256" key="1">
    <source>
        <dbReference type="SAM" id="Phobius"/>
    </source>
</evidence>
<dbReference type="EMBL" id="CP071872">
    <property type="protein sequence ID" value="UNM11826.1"/>
    <property type="molecule type" value="Genomic_DNA"/>
</dbReference>
<feature type="transmembrane region" description="Helical" evidence="1">
    <location>
        <begin position="42"/>
        <end position="60"/>
    </location>
</feature>
<name>A0ABY3WMU0_9ACTN</name>
<keyword evidence="1" id="KW-0812">Transmembrane</keyword>